<dbReference type="RefSeq" id="WP_091513160.1">
    <property type="nucleotide sequence ID" value="NZ_FOLE01000007.1"/>
</dbReference>
<evidence type="ECO:0000313" key="6">
    <source>
        <dbReference type="Proteomes" id="UP000199514"/>
    </source>
</evidence>
<dbReference type="InterPro" id="IPR000843">
    <property type="entry name" value="HTH_LacI"/>
</dbReference>
<dbReference type="GO" id="GO:0003700">
    <property type="term" value="F:DNA-binding transcription factor activity"/>
    <property type="evidence" value="ECO:0007669"/>
    <property type="project" value="TreeGrafter"/>
</dbReference>
<gene>
    <name evidence="5" type="ORF">SAMN05421780_10792</name>
</gene>
<evidence type="ECO:0000256" key="3">
    <source>
        <dbReference type="ARBA" id="ARBA00023163"/>
    </source>
</evidence>
<dbReference type="PANTHER" id="PTHR30146:SF109">
    <property type="entry name" value="HTH-TYPE TRANSCRIPTIONAL REGULATOR GALS"/>
    <property type="match status" value="1"/>
</dbReference>
<accession>A0A1I1KJG4</accession>
<evidence type="ECO:0000313" key="5">
    <source>
        <dbReference type="EMBL" id="SFC60937.1"/>
    </source>
</evidence>
<keyword evidence="1" id="KW-0805">Transcription regulation</keyword>
<dbReference type="CDD" id="cd06267">
    <property type="entry name" value="PBP1_LacI_sugar_binding-like"/>
    <property type="match status" value="1"/>
</dbReference>
<evidence type="ECO:0000256" key="2">
    <source>
        <dbReference type="ARBA" id="ARBA00023125"/>
    </source>
</evidence>
<dbReference type="Gene3D" id="3.40.50.2300">
    <property type="match status" value="2"/>
</dbReference>
<dbReference type="CDD" id="cd01392">
    <property type="entry name" value="HTH_LacI"/>
    <property type="match status" value="1"/>
</dbReference>
<dbReference type="PANTHER" id="PTHR30146">
    <property type="entry name" value="LACI-RELATED TRANSCRIPTIONAL REPRESSOR"/>
    <property type="match status" value="1"/>
</dbReference>
<dbReference type="SMART" id="SM00354">
    <property type="entry name" value="HTH_LACI"/>
    <property type="match status" value="1"/>
</dbReference>
<organism evidence="5 6">
    <name type="scientific">Flexibacter flexilis DSM 6793</name>
    <dbReference type="NCBI Taxonomy" id="927664"/>
    <lineage>
        <taxon>Bacteria</taxon>
        <taxon>Pseudomonadati</taxon>
        <taxon>Bacteroidota</taxon>
        <taxon>Cytophagia</taxon>
        <taxon>Cytophagales</taxon>
        <taxon>Flexibacteraceae</taxon>
        <taxon>Flexibacter</taxon>
    </lineage>
</organism>
<sequence length="331" mass="36909">MKETITLKKLAEMLNLSIATVSRALKDHPDISEQTRNRVKELAELIDYNPNPYAINLRTSNSKEFAIIVPILSNRFYHSFISSVEEEARQYGYSVSIYCSNDDAALENDILKRCRQKRMTGIFVAITPATTDTVSFKRLESTGVPVIFFDKVPDQDTYNRACVADKKAAVLAAQALIQKKKKRVLAIFDSIQMSITRTRLEGFLATFAAEAPEVQVDIRHVVNSETARQVVAQVLGHEPMPDAIFCMSDEILIGVMKAQQRTTLRFPDDIGIIAISDGFIPQLYFPEITYVETSGYKLGKLAFSRMMACLSGSSFAQTLIVDSILIEGGSL</sequence>
<evidence type="ECO:0000259" key="4">
    <source>
        <dbReference type="PROSITE" id="PS50932"/>
    </source>
</evidence>
<keyword evidence="6" id="KW-1185">Reference proteome</keyword>
<dbReference type="SUPFAM" id="SSF53822">
    <property type="entry name" value="Periplasmic binding protein-like I"/>
    <property type="match status" value="1"/>
</dbReference>
<dbReference type="SUPFAM" id="SSF47413">
    <property type="entry name" value="lambda repressor-like DNA-binding domains"/>
    <property type="match status" value="1"/>
</dbReference>
<dbReference type="EMBL" id="FOLE01000007">
    <property type="protein sequence ID" value="SFC60937.1"/>
    <property type="molecule type" value="Genomic_DNA"/>
</dbReference>
<dbReference type="InterPro" id="IPR010982">
    <property type="entry name" value="Lambda_DNA-bd_dom_sf"/>
</dbReference>
<feature type="domain" description="HTH lacI-type" evidence="4">
    <location>
        <begin position="5"/>
        <end position="59"/>
    </location>
</feature>
<evidence type="ECO:0000256" key="1">
    <source>
        <dbReference type="ARBA" id="ARBA00023015"/>
    </source>
</evidence>
<reference evidence="5 6" key="1">
    <citation type="submission" date="2016-10" db="EMBL/GenBank/DDBJ databases">
        <authorList>
            <person name="de Groot N.N."/>
        </authorList>
    </citation>
    <scope>NUCLEOTIDE SEQUENCE [LARGE SCALE GENOMIC DNA]</scope>
    <source>
        <strain evidence="5 6">DSM 6793</strain>
    </source>
</reference>
<dbReference type="Gene3D" id="1.10.260.40">
    <property type="entry name" value="lambda repressor-like DNA-binding domains"/>
    <property type="match status" value="1"/>
</dbReference>
<dbReference type="Proteomes" id="UP000199514">
    <property type="component" value="Unassembled WGS sequence"/>
</dbReference>
<keyword evidence="3" id="KW-0804">Transcription</keyword>
<proteinExistence type="predicted"/>
<dbReference type="STRING" id="927664.SAMN05421780_10792"/>
<dbReference type="Pfam" id="PF00532">
    <property type="entry name" value="Peripla_BP_1"/>
    <property type="match status" value="1"/>
</dbReference>
<name>A0A1I1KJG4_9BACT</name>
<dbReference type="Pfam" id="PF00356">
    <property type="entry name" value="LacI"/>
    <property type="match status" value="1"/>
</dbReference>
<dbReference type="PROSITE" id="PS50932">
    <property type="entry name" value="HTH_LACI_2"/>
    <property type="match status" value="1"/>
</dbReference>
<dbReference type="InterPro" id="IPR001761">
    <property type="entry name" value="Peripla_BP/Lac1_sug-bd_dom"/>
</dbReference>
<dbReference type="GO" id="GO:0000976">
    <property type="term" value="F:transcription cis-regulatory region binding"/>
    <property type="evidence" value="ECO:0007669"/>
    <property type="project" value="TreeGrafter"/>
</dbReference>
<protein>
    <submittedName>
        <fullName evidence="5">LacI family transcriptional regulator</fullName>
    </submittedName>
</protein>
<dbReference type="OrthoDB" id="9803256at2"/>
<keyword evidence="2" id="KW-0238">DNA-binding</keyword>
<dbReference type="AlphaFoldDB" id="A0A1I1KJG4"/>
<dbReference type="InterPro" id="IPR028082">
    <property type="entry name" value="Peripla_BP_I"/>
</dbReference>